<dbReference type="Gene3D" id="3.40.1280.10">
    <property type="match status" value="1"/>
</dbReference>
<keyword evidence="13" id="KW-1185">Reference proteome</keyword>
<accession>A0A6A6AZ94</accession>
<dbReference type="InterPro" id="IPR029064">
    <property type="entry name" value="Ribosomal_eL30-like_sf"/>
</dbReference>
<evidence type="ECO:0000256" key="8">
    <source>
        <dbReference type="ARBA" id="ARBA00023128"/>
    </source>
</evidence>
<evidence type="ECO:0000259" key="11">
    <source>
        <dbReference type="SMART" id="SM00967"/>
    </source>
</evidence>
<keyword evidence="4" id="KW-0489">Methyltransferase</keyword>
<dbReference type="EMBL" id="ML995505">
    <property type="protein sequence ID" value="KAF2137239.1"/>
    <property type="molecule type" value="Genomic_DNA"/>
</dbReference>
<dbReference type="InterPro" id="IPR029028">
    <property type="entry name" value="Alpha/beta_knot_MTases"/>
</dbReference>
<dbReference type="InterPro" id="IPR047261">
    <property type="entry name" value="MRM1_MeTrfase_dom"/>
</dbReference>
<evidence type="ECO:0000256" key="2">
    <source>
        <dbReference type="ARBA" id="ARBA00007228"/>
    </source>
</evidence>
<dbReference type="InterPro" id="IPR029026">
    <property type="entry name" value="tRNA_m1G_MTases_N"/>
</dbReference>
<name>A0A6A6AZ94_9PEZI</name>
<dbReference type="Proteomes" id="UP000799438">
    <property type="component" value="Unassembled WGS sequence"/>
</dbReference>
<comment type="subcellular location">
    <subcellularLocation>
        <location evidence="1">Mitochondrion</location>
    </subcellularLocation>
</comment>
<dbReference type="GO" id="GO:0005739">
    <property type="term" value="C:mitochondrion"/>
    <property type="evidence" value="ECO:0007669"/>
    <property type="project" value="UniProtKB-SubCell"/>
</dbReference>
<feature type="region of interest" description="Disordered" evidence="10">
    <location>
        <begin position="363"/>
        <end position="384"/>
    </location>
</feature>
<dbReference type="InterPro" id="IPR013123">
    <property type="entry name" value="SpoU_subst-bd"/>
</dbReference>
<evidence type="ECO:0000256" key="1">
    <source>
        <dbReference type="ARBA" id="ARBA00004173"/>
    </source>
</evidence>
<dbReference type="PANTHER" id="PTHR46103">
    <property type="entry name" value="RRNA METHYLTRANSFERASE 1, MITOCHONDRIAL"/>
    <property type="match status" value="1"/>
</dbReference>
<evidence type="ECO:0000313" key="13">
    <source>
        <dbReference type="Proteomes" id="UP000799438"/>
    </source>
</evidence>
<keyword evidence="3" id="KW-0698">rRNA processing</keyword>
<dbReference type="OrthoDB" id="270651at2759"/>
<feature type="domain" description="RNA 2-O ribose methyltransferase substrate binding" evidence="11">
    <location>
        <begin position="32"/>
        <end position="122"/>
    </location>
</feature>
<protein>
    <recommendedName>
        <fullName evidence="9">rRNA methyltransferase 1, mitochondrial</fullName>
    </recommendedName>
</protein>
<keyword evidence="7" id="KW-0809">Transit peptide</keyword>
<dbReference type="SUPFAM" id="SSF55315">
    <property type="entry name" value="L30e-like"/>
    <property type="match status" value="1"/>
</dbReference>
<dbReference type="Gene3D" id="3.30.1330.30">
    <property type="match status" value="1"/>
</dbReference>
<dbReference type="InterPro" id="IPR001537">
    <property type="entry name" value="SpoU_MeTrfase"/>
</dbReference>
<dbReference type="GO" id="GO:0003723">
    <property type="term" value="F:RNA binding"/>
    <property type="evidence" value="ECO:0007669"/>
    <property type="project" value="InterPro"/>
</dbReference>
<evidence type="ECO:0000256" key="3">
    <source>
        <dbReference type="ARBA" id="ARBA00022552"/>
    </source>
</evidence>
<dbReference type="InterPro" id="IPR047182">
    <property type="entry name" value="MRM1"/>
</dbReference>
<evidence type="ECO:0000256" key="6">
    <source>
        <dbReference type="ARBA" id="ARBA00022691"/>
    </source>
</evidence>
<reference evidence="12" key="1">
    <citation type="journal article" date="2020" name="Stud. Mycol.">
        <title>101 Dothideomycetes genomes: a test case for predicting lifestyles and emergence of pathogens.</title>
        <authorList>
            <person name="Haridas S."/>
            <person name="Albert R."/>
            <person name="Binder M."/>
            <person name="Bloem J."/>
            <person name="Labutti K."/>
            <person name="Salamov A."/>
            <person name="Andreopoulos B."/>
            <person name="Baker S."/>
            <person name="Barry K."/>
            <person name="Bills G."/>
            <person name="Bluhm B."/>
            <person name="Cannon C."/>
            <person name="Castanera R."/>
            <person name="Culley D."/>
            <person name="Daum C."/>
            <person name="Ezra D."/>
            <person name="Gonzalez J."/>
            <person name="Henrissat B."/>
            <person name="Kuo A."/>
            <person name="Liang C."/>
            <person name="Lipzen A."/>
            <person name="Lutzoni F."/>
            <person name="Magnuson J."/>
            <person name="Mondo S."/>
            <person name="Nolan M."/>
            <person name="Ohm R."/>
            <person name="Pangilinan J."/>
            <person name="Park H.-J."/>
            <person name="Ramirez L."/>
            <person name="Alfaro M."/>
            <person name="Sun H."/>
            <person name="Tritt A."/>
            <person name="Yoshinaga Y."/>
            <person name="Zwiers L.-H."/>
            <person name="Turgeon B."/>
            <person name="Goodwin S."/>
            <person name="Spatafora J."/>
            <person name="Crous P."/>
            <person name="Grigoriev I."/>
        </authorList>
    </citation>
    <scope>NUCLEOTIDE SEQUENCE</scope>
    <source>
        <strain evidence="12">CBS 121167</strain>
    </source>
</reference>
<proteinExistence type="inferred from homology"/>
<dbReference type="CDD" id="cd18105">
    <property type="entry name" value="SpoU-like_MRM1"/>
    <property type="match status" value="1"/>
</dbReference>
<sequence>MTEKGHEESDTQYGDEGPEISRIPYTTAASQFIYGMSSVRAALKAGRRRFYKLYIHDRALNRSIQETNDKTHNTTSTLLALARDKHLSPIYVDNSWLKTLDMMSEGRPHNGCVLEASPLPVYPSEFLRGVSRSFPYFQVDFTKQSAEDKMINGNDPRIKYNSHGWRFPLVLYLDGIKDEGNLGAIFRSAYYLGVDAIAVSKRATAPLSAIATKASSGAVEAIPVITVNNPINFISHSILQGWRVYAADVPPPPKDNFNVTSEHHWRALDPDNTSPLITCVRPNSGAVLGGHSPLAIQPTILMFGSEGSGFAPTLRARANYIVGIRGVRGDDILGVDSLNVSVAAALISMEFLKKPNKALATKGIRASRTPPQPPHMGGKDNLLF</sequence>
<evidence type="ECO:0000256" key="7">
    <source>
        <dbReference type="ARBA" id="ARBA00022946"/>
    </source>
</evidence>
<keyword evidence="5" id="KW-0808">Transferase</keyword>
<dbReference type="Pfam" id="PF08032">
    <property type="entry name" value="SpoU_sub_bind"/>
    <property type="match status" value="1"/>
</dbReference>
<dbReference type="AlphaFoldDB" id="A0A6A6AZ94"/>
<organism evidence="12 13">
    <name type="scientific">Aplosporella prunicola CBS 121167</name>
    <dbReference type="NCBI Taxonomy" id="1176127"/>
    <lineage>
        <taxon>Eukaryota</taxon>
        <taxon>Fungi</taxon>
        <taxon>Dikarya</taxon>
        <taxon>Ascomycota</taxon>
        <taxon>Pezizomycotina</taxon>
        <taxon>Dothideomycetes</taxon>
        <taxon>Dothideomycetes incertae sedis</taxon>
        <taxon>Botryosphaeriales</taxon>
        <taxon>Aplosporellaceae</taxon>
        <taxon>Aplosporella</taxon>
    </lineage>
</organism>
<evidence type="ECO:0000256" key="5">
    <source>
        <dbReference type="ARBA" id="ARBA00022679"/>
    </source>
</evidence>
<evidence type="ECO:0000256" key="9">
    <source>
        <dbReference type="ARBA" id="ARBA00034881"/>
    </source>
</evidence>
<dbReference type="Pfam" id="PF00588">
    <property type="entry name" value="SpoU_methylase"/>
    <property type="match status" value="1"/>
</dbReference>
<evidence type="ECO:0000313" key="12">
    <source>
        <dbReference type="EMBL" id="KAF2137239.1"/>
    </source>
</evidence>
<evidence type="ECO:0000256" key="10">
    <source>
        <dbReference type="SAM" id="MobiDB-lite"/>
    </source>
</evidence>
<feature type="region of interest" description="Disordered" evidence="10">
    <location>
        <begin position="1"/>
        <end position="20"/>
    </location>
</feature>
<dbReference type="SUPFAM" id="SSF75217">
    <property type="entry name" value="alpha/beta knot"/>
    <property type="match status" value="1"/>
</dbReference>
<dbReference type="SMART" id="SM00967">
    <property type="entry name" value="SpoU_sub_bind"/>
    <property type="match status" value="1"/>
</dbReference>
<keyword evidence="6" id="KW-0949">S-adenosyl-L-methionine</keyword>
<dbReference type="PANTHER" id="PTHR46103:SF1">
    <property type="entry name" value="RRNA METHYLTRANSFERASE 1, MITOCHONDRIAL"/>
    <property type="match status" value="1"/>
</dbReference>
<keyword evidence="8" id="KW-0496">Mitochondrion</keyword>
<dbReference type="RefSeq" id="XP_033392957.1">
    <property type="nucleotide sequence ID" value="XM_033538454.1"/>
</dbReference>
<evidence type="ECO:0000256" key="4">
    <source>
        <dbReference type="ARBA" id="ARBA00022603"/>
    </source>
</evidence>
<dbReference type="GO" id="GO:0016435">
    <property type="term" value="F:rRNA (guanine) methyltransferase activity"/>
    <property type="evidence" value="ECO:0007669"/>
    <property type="project" value="TreeGrafter"/>
</dbReference>
<gene>
    <name evidence="12" type="ORF">K452DRAFT_258006</name>
</gene>
<comment type="similarity">
    <text evidence="2">Belongs to the class IV-like SAM-binding methyltransferase superfamily. RNA methyltransferase TrmH family.</text>
</comment>
<dbReference type="GeneID" id="54295950"/>